<keyword evidence="2" id="KW-1185">Reference proteome</keyword>
<evidence type="ECO:0000313" key="2">
    <source>
        <dbReference type="Proteomes" id="UP000608420"/>
    </source>
</evidence>
<accession>A0ABQ1VQT0</accession>
<gene>
    <name evidence="1" type="ORF">GCM10010913_10340</name>
</gene>
<name>A0ABQ1VQT0_9BACL</name>
<sequence length="49" mass="5652">MCSRKGSSIALVLKMDLPEHTVESRRNKTDKIGQIDGRFSRSYNRNIEN</sequence>
<dbReference type="EMBL" id="BMIW01000005">
    <property type="protein sequence ID" value="GGF90757.1"/>
    <property type="molecule type" value="Genomic_DNA"/>
</dbReference>
<reference evidence="2" key="1">
    <citation type="journal article" date="2019" name="Int. J. Syst. Evol. Microbiol.">
        <title>The Global Catalogue of Microorganisms (GCM) 10K type strain sequencing project: providing services to taxonomists for standard genome sequencing and annotation.</title>
        <authorList>
            <consortium name="The Broad Institute Genomics Platform"/>
            <consortium name="The Broad Institute Genome Sequencing Center for Infectious Disease"/>
            <person name="Wu L."/>
            <person name="Ma J."/>
        </authorList>
    </citation>
    <scope>NUCLEOTIDE SEQUENCE [LARGE SCALE GENOMIC DNA]</scope>
    <source>
        <strain evidence="2">CGMCC 1.15420</strain>
    </source>
</reference>
<dbReference type="Proteomes" id="UP000608420">
    <property type="component" value="Unassembled WGS sequence"/>
</dbReference>
<protein>
    <submittedName>
        <fullName evidence="1">Uncharacterized protein</fullName>
    </submittedName>
</protein>
<proteinExistence type="predicted"/>
<comment type="caution">
    <text evidence="1">The sequence shown here is derived from an EMBL/GenBank/DDBJ whole genome shotgun (WGS) entry which is preliminary data.</text>
</comment>
<evidence type="ECO:0000313" key="1">
    <source>
        <dbReference type="EMBL" id="GGF90757.1"/>
    </source>
</evidence>
<organism evidence="1 2">
    <name type="scientific">Paenibacillus aceti</name>
    <dbReference type="NCBI Taxonomy" id="1820010"/>
    <lineage>
        <taxon>Bacteria</taxon>
        <taxon>Bacillati</taxon>
        <taxon>Bacillota</taxon>
        <taxon>Bacilli</taxon>
        <taxon>Bacillales</taxon>
        <taxon>Paenibacillaceae</taxon>
        <taxon>Paenibacillus</taxon>
    </lineage>
</organism>